<dbReference type="AlphaFoldDB" id="A0ABD0M3U6"/>
<evidence type="ECO:0000313" key="3">
    <source>
        <dbReference type="Proteomes" id="UP001519460"/>
    </source>
</evidence>
<dbReference type="PANTHER" id="PTHR31126">
    <property type="entry name" value="TYROSINE-PROTEIN PHOSPHATASE"/>
    <property type="match status" value="1"/>
</dbReference>
<feature type="region of interest" description="Disordered" evidence="1">
    <location>
        <begin position="319"/>
        <end position="342"/>
    </location>
</feature>
<keyword evidence="3" id="KW-1185">Reference proteome</keyword>
<evidence type="ECO:0008006" key="4">
    <source>
        <dbReference type="Google" id="ProtNLM"/>
    </source>
</evidence>
<dbReference type="PANTHER" id="PTHR31126:SF1">
    <property type="entry name" value="TYROSINE SPECIFIC PROTEIN PHOSPHATASES DOMAIN-CONTAINING PROTEIN"/>
    <property type="match status" value="1"/>
</dbReference>
<organism evidence="2 3">
    <name type="scientific">Batillaria attramentaria</name>
    <dbReference type="NCBI Taxonomy" id="370345"/>
    <lineage>
        <taxon>Eukaryota</taxon>
        <taxon>Metazoa</taxon>
        <taxon>Spiralia</taxon>
        <taxon>Lophotrochozoa</taxon>
        <taxon>Mollusca</taxon>
        <taxon>Gastropoda</taxon>
        <taxon>Caenogastropoda</taxon>
        <taxon>Sorbeoconcha</taxon>
        <taxon>Cerithioidea</taxon>
        <taxon>Batillariidae</taxon>
        <taxon>Batillaria</taxon>
    </lineage>
</organism>
<dbReference type="SUPFAM" id="SSF52799">
    <property type="entry name" value="(Phosphotyrosine protein) phosphatases II"/>
    <property type="match status" value="1"/>
</dbReference>
<comment type="caution">
    <text evidence="2">The sequence shown here is derived from an EMBL/GenBank/DDBJ whole genome shotgun (WGS) entry which is preliminary data.</text>
</comment>
<proteinExistence type="predicted"/>
<dbReference type="Proteomes" id="UP001519460">
    <property type="component" value="Unassembled WGS sequence"/>
</dbReference>
<dbReference type="Pfam" id="PF13350">
    <property type="entry name" value="Y_phosphatase3"/>
    <property type="match status" value="1"/>
</dbReference>
<accession>A0ABD0M3U6</accession>
<gene>
    <name evidence="2" type="ORF">BaRGS_00002660</name>
</gene>
<dbReference type="InterPro" id="IPR029021">
    <property type="entry name" value="Prot-tyrosine_phosphatase-like"/>
</dbReference>
<name>A0ABD0M3U6_9CAEN</name>
<evidence type="ECO:0000256" key="1">
    <source>
        <dbReference type="SAM" id="MobiDB-lite"/>
    </source>
</evidence>
<reference evidence="2 3" key="1">
    <citation type="journal article" date="2023" name="Sci. Data">
        <title>Genome assembly of the Korean intertidal mud-creeper Batillaria attramentaria.</title>
        <authorList>
            <person name="Patra A.K."/>
            <person name="Ho P.T."/>
            <person name="Jun S."/>
            <person name="Lee S.J."/>
            <person name="Kim Y."/>
            <person name="Won Y.J."/>
        </authorList>
    </citation>
    <scope>NUCLEOTIDE SEQUENCE [LARGE SCALE GENOMIC DNA]</scope>
    <source>
        <strain evidence="2">Wonlab-2016</strain>
    </source>
</reference>
<evidence type="ECO:0000313" key="2">
    <source>
        <dbReference type="EMBL" id="KAK7505938.1"/>
    </source>
</evidence>
<sequence>MVTVGGKYLWRLSSVPNFRVLCASGPHIETQNGLVYRSSRPDFMEHDELGAFKELGIQSIIDFRSRREYLGADGNHLIDQEYHLYQVKLPHGRNFRSREPVSLVKLKPKRLQCPENADSTCKHFLINFFPMSYIWNVFNRAPWYIRLYSLIFLLFDIIFQTGYKYFVRLFARTTLNHTGLIGQYQDMVELSQRGICAALKLLCNKDNLPALLNCAHGKDRTGIVSALILSLMGKSPEYIAEEYALSSEGLAPIQSRLHSEVVERFHMSEEFITAQADTMRQLFQFIRDKYEYGSVENYLEYIGFGASEQETLRHNLMEADRGDATENRRPDGEVAHGHSRLD</sequence>
<dbReference type="EMBL" id="JACVVK020000008">
    <property type="protein sequence ID" value="KAK7505938.1"/>
    <property type="molecule type" value="Genomic_DNA"/>
</dbReference>
<protein>
    <recommendedName>
        <fullName evidence="4">Tyrosine specific protein phosphatases domain-containing protein</fullName>
    </recommendedName>
</protein>
<dbReference type="InterPro" id="IPR026893">
    <property type="entry name" value="Tyr/Ser_Pase_IphP-type"/>
</dbReference>
<dbReference type="Gene3D" id="3.90.190.10">
    <property type="entry name" value="Protein tyrosine phosphatase superfamily"/>
    <property type="match status" value="1"/>
</dbReference>